<evidence type="ECO:0000313" key="2">
    <source>
        <dbReference type="EnsemblPlants" id="ORUFI05G22150.1"/>
    </source>
</evidence>
<feature type="region of interest" description="Disordered" evidence="1">
    <location>
        <begin position="218"/>
        <end position="249"/>
    </location>
</feature>
<dbReference type="EnsemblPlants" id="ORUFI05G22150.1">
    <property type="protein sequence ID" value="ORUFI05G22150.1"/>
    <property type="gene ID" value="ORUFI05G22150"/>
</dbReference>
<name>A0A0E0PP79_ORYRU</name>
<dbReference type="Proteomes" id="UP000008022">
    <property type="component" value="Unassembled WGS sequence"/>
</dbReference>
<evidence type="ECO:0000256" key="1">
    <source>
        <dbReference type="SAM" id="MobiDB-lite"/>
    </source>
</evidence>
<organism evidence="2 3">
    <name type="scientific">Oryza rufipogon</name>
    <name type="common">Brownbeard rice</name>
    <name type="synonym">Asian wild rice</name>
    <dbReference type="NCBI Taxonomy" id="4529"/>
    <lineage>
        <taxon>Eukaryota</taxon>
        <taxon>Viridiplantae</taxon>
        <taxon>Streptophyta</taxon>
        <taxon>Embryophyta</taxon>
        <taxon>Tracheophyta</taxon>
        <taxon>Spermatophyta</taxon>
        <taxon>Magnoliopsida</taxon>
        <taxon>Liliopsida</taxon>
        <taxon>Poales</taxon>
        <taxon>Poaceae</taxon>
        <taxon>BOP clade</taxon>
        <taxon>Oryzoideae</taxon>
        <taxon>Oryzeae</taxon>
        <taxon>Oryzinae</taxon>
        <taxon>Oryza</taxon>
    </lineage>
</organism>
<accession>A0A0E0PP79</accession>
<proteinExistence type="predicted"/>
<feature type="compositionally biased region" description="Low complexity" evidence="1">
    <location>
        <begin position="235"/>
        <end position="247"/>
    </location>
</feature>
<protein>
    <submittedName>
        <fullName evidence="2">Uncharacterized protein</fullName>
    </submittedName>
</protein>
<sequence>MGRADGPVPPPPSYPPTLAAQPASVLPSPFFSRILAACSSSRPHLSTTPPSPCVSSNSCRSASLAHGSSFPFPFLSFPVAGATSPSGSGGIPFAIYPSLLPTPAGRTSFSPFIQHFHEVGMTGAAAIRGTTEEKIVVFEDTSGVDNKYTIVQFTGEYKGGAAEGGRRPIIWNIFEQRSTPAPNQNQVNDRSAGELHLSPVAAILDAVRWPPLRWRPKLRSAGTRRPSLAKDNPRRSTFSTTPTPSHRALPRHCRLLHSGDRRSS</sequence>
<evidence type="ECO:0000313" key="3">
    <source>
        <dbReference type="Proteomes" id="UP000008022"/>
    </source>
</evidence>
<dbReference type="Gramene" id="ORUFI05G22150.1">
    <property type="protein sequence ID" value="ORUFI05G22150.1"/>
    <property type="gene ID" value="ORUFI05G22150"/>
</dbReference>
<dbReference type="AlphaFoldDB" id="A0A0E0PP79"/>
<keyword evidence="3" id="KW-1185">Reference proteome</keyword>
<reference evidence="3" key="1">
    <citation type="submission" date="2013-06" db="EMBL/GenBank/DDBJ databases">
        <authorList>
            <person name="Zhao Q."/>
        </authorList>
    </citation>
    <scope>NUCLEOTIDE SEQUENCE</scope>
    <source>
        <strain evidence="3">cv. W1943</strain>
    </source>
</reference>
<reference evidence="2" key="2">
    <citation type="submission" date="2015-06" db="UniProtKB">
        <authorList>
            <consortium name="EnsemblPlants"/>
        </authorList>
    </citation>
    <scope>IDENTIFICATION</scope>
</reference>